<name>A0A0G2Z663_9BACT</name>
<comment type="function">
    <text evidence="14">Cell wall formation.</text>
</comment>
<feature type="domain" description="Mur ligase C-terminal" evidence="16">
    <location>
        <begin position="302"/>
        <end position="432"/>
    </location>
</feature>
<keyword evidence="19" id="KW-1185">Reference proteome</keyword>
<organism evidence="18 19">
    <name type="scientific">Kosmotoga pacifica</name>
    <dbReference type="NCBI Taxonomy" id="1330330"/>
    <lineage>
        <taxon>Bacteria</taxon>
        <taxon>Thermotogati</taxon>
        <taxon>Thermotogota</taxon>
        <taxon>Thermotogae</taxon>
        <taxon>Kosmotogales</taxon>
        <taxon>Kosmotogaceae</taxon>
        <taxon>Kosmotoga</taxon>
    </lineage>
</organism>
<sequence length="449" mass="50180">MKYHFIGIGGIGMSSLALHLAAEGKEVSGSNYEENERVEYLRQNDIRILIGHSPQNIGKPDVVIRTTAVSKNNPELVAAVEKGIPVLYRMELLKKVLSTNISLCVTGTDGKTTTTAMLSKIFIDAGKDPTVFLGGKVPFLEHANYRRGTGMTIAELDESDGFFASFKADHALITNVRFDHLEHYNNSHENFLDHLILFVNGVAGKIVYNHDDDVLRMLLGETKHVSFGKSGGYYRFKKRRAVGINQTFEVLEGDVSLGVFELNIPGEHNVYNALAAIAMARQFGIDVEVIKSSLATFVSADRRFTLRGYDEEKDVYLIDDYAHTPDEIRNTIKGAREAFPDKKLAVVFQPHRYSRLARENGRFAASLKGADEVCVFKLYDAYEKGSYALDETEVLDGLKKHNVPAHHHVDYYEVLKWVEKQEKAVVLFLGAGDVTEISHLSAFKLCSTR</sequence>
<reference evidence="18 19" key="1">
    <citation type="submission" date="2015-04" db="EMBL/GenBank/DDBJ databases">
        <title>Complete Genome Sequence of Kosmotoga pacifica SLHLJ1.</title>
        <authorList>
            <person name="Jiang L.J."/>
            <person name="Shao Z.Z."/>
            <person name="Jebbar M."/>
        </authorList>
    </citation>
    <scope>NUCLEOTIDE SEQUENCE [LARGE SCALE GENOMIC DNA]</scope>
    <source>
        <strain evidence="18 19">SLHLJ1</strain>
    </source>
</reference>
<keyword evidence="4 14" id="KW-0963">Cytoplasm</keyword>
<evidence type="ECO:0000256" key="14">
    <source>
        <dbReference type="HAMAP-Rule" id="MF_00046"/>
    </source>
</evidence>
<dbReference type="SUPFAM" id="SSF53623">
    <property type="entry name" value="MurD-like peptide ligases, catalytic domain"/>
    <property type="match status" value="1"/>
</dbReference>
<dbReference type="InterPro" id="IPR005758">
    <property type="entry name" value="UDP-N-AcMur_Ala_ligase_MurC"/>
</dbReference>
<dbReference type="PANTHER" id="PTHR43445:SF3">
    <property type="entry name" value="UDP-N-ACETYLMURAMATE--L-ALANINE LIGASE"/>
    <property type="match status" value="1"/>
</dbReference>
<dbReference type="EMBL" id="CP011232">
    <property type="protein sequence ID" value="AKI97095.1"/>
    <property type="molecule type" value="Genomic_DNA"/>
</dbReference>
<comment type="catalytic activity">
    <reaction evidence="13 14">
        <text>UDP-N-acetyl-alpha-D-muramate + L-alanine + ATP = UDP-N-acetyl-alpha-D-muramoyl-L-alanine + ADP + phosphate + H(+)</text>
        <dbReference type="Rhea" id="RHEA:23372"/>
        <dbReference type="ChEBI" id="CHEBI:15378"/>
        <dbReference type="ChEBI" id="CHEBI:30616"/>
        <dbReference type="ChEBI" id="CHEBI:43474"/>
        <dbReference type="ChEBI" id="CHEBI:57972"/>
        <dbReference type="ChEBI" id="CHEBI:70757"/>
        <dbReference type="ChEBI" id="CHEBI:83898"/>
        <dbReference type="ChEBI" id="CHEBI:456216"/>
        <dbReference type="EC" id="6.3.2.8"/>
    </reaction>
</comment>
<proteinExistence type="inferred from homology"/>
<dbReference type="NCBIfam" id="TIGR01082">
    <property type="entry name" value="murC"/>
    <property type="match status" value="1"/>
</dbReference>
<dbReference type="Pfam" id="PF02875">
    <property type="entry name" value="Mur_ligase_C"/>
    <property type="match status" value="1"/>
</dbReference>
<evidence type="ECO:0000256" key="13">
    <source>
        <dbReference type="ARBA" id="ARBA00047833"/>
    </source>
</evidence>
<evidence type="ECO:0000259" key="17">
    <source>
        <dbReference type="Pfam" id="PF08245"/>
    </source>
</evidence>
<dbReference type="RefSeq" id="WP_047754230.1">
    <property type="nucleotide sequence ID" value="NZ_CAJUHA010000013.1"/>
</dbReference>
<evidence type="ECO:0000259" key="16">
    <source>
        <dbReference type="Pfam" id="PF02875"/>
    </source>
</evidence>
<evidence type="ECO:0000256" key="3">
    <source>
        <dbReference type="ARBA" id="ARBA00012211"/>
    </source>
</evidence>
<evidence type="ECO:0000256" key="8">
    <source>
        <dbReference type="ARBA" id="ARBA00022840"/>
    </source>
</evidence>
<evidence type="ECO:0000256" key="10">
    <source>
        <dbReference type="ARBA" id="ARBA00022984"/>
    </source>
</evidence>
<protein>
    <recommendedName>
        <fullName evidence="3 14">UDP-N-acetylmuramate--L-alanine ligase</fullName>
        <ecNumber evidence="3 14">6.3.2.8</ecNumber>
    </recommendedName>
    <alternativeName>
        <fullName evidence="14">UDP-N-acetylmuramoyl-L-alanine synthetase</fullName>
    </alternativeName>
</protein>
<dbReference type="Pfam" id="PF08245">
    <property type="entry name" value="Mur_ligase_M"/>
    <property type="match status" value="1"/>
</dbReference>
<keyword evidence="7 14" id="KW-0547">Nucleotide-binding</keyword>
<comment type="subcellular location">
    <subcellularLocation>
        <location evidence="1 14">Cytoplasm</location>
    </subcellularLocation>
</comment>
<dbReference type="InterPro" id="IPR036565">
    <property type="entry name" value="Mur-like_cat_sf"/>
</dbReference>
<keyword evidence="5 14" id="KW-0436">Ligase</keyword>
<evidence type="ECO:0000256" key="6">
    <source>
        <dbReference type="ARBA" id="ARBA00022618"/>
    </source>
</evidence>
<dbReference type="SUPFAM" id="SSF51984">
    <property type="entry name" value="MurCD N-terminal domain"/>
    <property type="match status" value="1"/>
</dbReference>
<dbReference type="PANTHER" id="PTHR43445">
    <property type="entry name" value="UDP-N-ACETYLMURAMATE--L-ALANINE LIGASE-RELATED"/>
    <property type="match status" value="1"/>
</dbReference>
<feature type="domain" description="Mur ligase N-terminal catalytic" evidence="15">
    <location>
        <begin position="2"/>
        <end position="97"/>
    </location>
</feature>
<dbReference type="GO" id="GO:0008360">
    <property type="term" value="P:regulation of cell shape"/>
    <property type="evidence" value="ECO:0007669"/>
    <property type="project" value="UniProtKB-KW"/>
</dbReference>
<dbReference type="InterPro" id="IPR036615">
    <property type="entry name" value="Mur_ligase_C_dom_sf"/>
</dbReference>
<dbReference type="GO" id="GO:0009252">
    <property type="term" value="P:peptidoglycan biosynthetic process"/>
    <property type="evidence" value="ECO:0007669"/>
    <property type="project" value="UniProtKB-UniRule"/>
</dbReference>
<dbReference type="InterPro" id="IPR013221">
    <property type="entry name" value="Mur_ligase_cen"/>
</dbReference>
<evidence type="ECO:0000256" key="1">
    <source>
        <dbReference type="ARBA" id="ARBA00004496"/>
    </source>
</evidence>
<keyword evidence="9 14" id="KW-0133">Cell shape</keyword>
<dbReference type="OrthoDB" id="9804126at2"/>
<dbReference type="GO" id="GO:0005737">
    <property type="term" value="C:cytoplasm"/>
    <property type="evidence" value="ECO:0007669"/>
    <property type="project" value="UniProtKB-SubCell"/>
</dbReference>
<evidence type="ECO:0000256" key="7">
    <source>
        <dbReference type="ARBA" id="ARBA00022741"/>
    </source>
</evidence>
<dbReference type="EC" id="6.3.2.8" evidence="3 14"/>
<feature type="binding site" evidence="14">
    <location>
        <begin position="107"/>
        <end position="113"/>
    </location>
    <ligand>
        <name>ATP</name>
        <dbReference type="ChEBI" id="CHEBI:30616"/>
    </ligand>
</feature>
<evidence type="ECO:0000256" key="5">
    <source>
        <dbReference type="ARBA" id="ARBA00022598"/>
    </source>
</evidence>
<keyword evidence="8 14" id="KW-0067">ATP-binding</keyword>
<keyword evidence="10 14" id="KW-0573">Peptidoglycan synthesis</keyword>
<dbReference type="GO" id="GO:0071555">
    <property type="term" value="P:cell wall organization"/>
    <property type="evidence" value="ECO:0007669"/>
    <property type="project" value="UniProtKB-KW"/>
</dbReference>
<dbReference type="GO" id="GO:0051301">
    <property type="term" value="P:cell division"/>
    <property type="evidence" value="ECO:0007669"/>
    <property type="project" value="UniProtKB-KW"/>
</dbReference>
<dbReference type="Proteomes" id="UP000035159">
    <property type="component" value="Chromosome"/>
</dbReference>
<gene>
    <name evidence="14" type="primary">murC</name>
    <name evidence="18" type="ORF">IX53_03840</name>
</gene>
<feature type="domain" description="Mur ligase central" evidence="17">
    <location>
        <begin position="105"/>
        <end position="280"/>
    </location>
</feature>
<dbReference type="Pfam" id="PF01225">
    <property type="entry name" value="Mur_ligase"/>
    <property type="match status" value="1"/>
</dbReference>
<evidence type="ECO:0000256" key="12">
    <source>
        <dbReference type="ARBA" id="ARBA00023316"/>
    </source>
</evidence>
<dbReference type="Gene3D" id="3.90.190.20">
    <property type="entry name" value="Mur ligase, C-terminal domain"/>
    <property type="match status" value="1"/>
</dbReference>
<comment type="similarity">
    <text evidence="14">Belongs to the MurCDEF family.</text>
</comment>
<dbReference type="KEGG" id="kpf:IX53_03840"/>
<evidence type="ECO:0000259" key="15">
    <source>
        <dbReference type="Pfam" id="PF01225"/>
    </source>
</evidence>
<dbReference type="STRING" id="1330330.IX53_03840"/>
<dbReference type="Gene3D" id="3.40.1190.10">
    <property type="entry name" value="Mur-like, catalytic domain"/>
    <property type="match status" value="1"/>
</dbReference>
<dbReference type="UniPathway" id="UPA00219"/>
<dbReference type="Gene3D" id="3.40.50.720">
    <property type="entry name" value="NAD(P)-binding Rossmann-like Domain"/>
    <property type="match status" value="1"/>
</dbReference>
<evidence type="ECO:0000256" key="4">
    <source>
        <dbReference type="ARBA" id="ARBA00022490"/>
    </source>
</evidence>
<dbReference type="GO" id="GO:0008763">
    <property type="term" value="F:UDP-N-acetylmuramate-L-alanine ligase activity"/>
    <property type="evidence" value="ECO:0007669"/>
    <property type="project" value="UniProtKB-UniRule"/>
</dbReference>
<comment type="pathway">
    <text evidence="2 14">Cell wall biogenesis; peptidoglycan biosynthesis.</text>
</comment>
<keyword evidence="6 14" id="KW-0132">Cell division</keyword>
<evidence type="ECO:0000256" key="9">
    <source>
        <dbReference type="ARBA" id="ARBA00022960"/>
    </source>
</evidence>
<keyword evidence="11 14" id="KW-0131">Cell cycle</keyword>
<evidence type="ECO:0000313" key="19">
    <source>
        <dbReference type="Proteomes" id="UP000035159"/>
    </source>
</evidence>
<dbReference type="GO" id="GO:0005524">
    <property type="term" value="F:ATP binding"/>
    <property type="evidence" value="ECO:0007669"/>
    <property type="project" value="UniProtKB-UniRule"/>
</dbReference>
<evidence type="ECO:0000256" key="11">
    <source>
        <dbReference type="ARBA" id="ARBA00023306"/>
    </source>
</evidence>
<dbReference type="InterPro" id="IPR050061">
    <property type="entry name" value="MurCDEF_pg_biosynth"/>
</dbReference>
<dbReference type="InterPro" id="IPR004101">
    <property type="entry name" value="Mur_ligase_C"/>
</dbReference>
<dbReference type="HAMAP" id="MF_00046">
    <property type="entry name" value="MurC"/>
    <property type="match status" value="1"/>
</dbReference>
<evidence type="ECO:0000256" key="2">
    <source>
        <dbReference type="ARBA" id="ARBA00004752"/>
    </source>
</evidence>
<dbReference type="AlphaFoldDB" id="A0A0G2Z663"/>
<evidence type="ECO:0000313" key="18">
    <source>
        <dbReference type="EMBL" id="AKI97095.1"/>
    </source>
</evidence>
<dbReference type="InterPro" id="IPR000713">
    <property type="entry name" value="Mur_ligase_N"/>
</dbReference>
<accession>A0A0G2Z663</accession>
<dbReference type="PATRIC" id="fig|1330330.3.peg.771"/>
<dbReference type="SUPFAM" id="SSF53244">
    <property type="entry name" value="MurD-like peptide ligases, peptide-binding domain"/>
    <property type="match status" value="1"/>
</dbReference>
<keyword evidence="12 14" id="KW-0961">Cell wall biogenesis/degradation</keyword>